<keyword evidence="3" id="KW-1185">Reference proteome</keyword>
<evidence type="ECO:0000313" key="3">
    <source>
        <dbReference type="Proteomes" id="UP000676079"/>
    </source>
</evidence>
<organism evidence="2 3">
    <name type="scientific">Nocardiopsis changdeensis</name>
    <dbReference type="NCBI Taxonomy" id="2831969"/>
    <lineage>
        <taxon>Bacteria</taxon>
        <taxon>Bacillati</taxon>
        <taxon>Actinomycetota</taxon>
        <taxon>Actinomycetes</taxon>
        <taxon>Streptosporangiales</taxon>
        <taxon>Nocardiopsidaceae</taxon>
        <taxon>Nocardiopsis</taxon>
    </lineage>
</organism>
<evidence type="ECO:0000256" key="1">
    <source>
        <dbReference type="SAM" id="MobiDB-lite"/>
    </source>
</evidence>
<dbReference type="EMBL" id="CP074133">
    <property type="protein sequence ID" value="QUX23435.1"/>
    <property type="molecule type" value="Genomic_DNA"/>
</dbReference>
<feature type="region of interest" description="Disordered" evidence="1">
    <location>
        <begin position="1"/>
        <end position="21"/>
    </location>
</feature>
<proteinExistence type="predicted"/>
<accession>A0ABX8BMH1</accession>
<name>A0ABX8BMH1_9ACTN</name>
<dbReference type="RefSeq" id="WP_220564657.1">
    <property type="nucleotide sequence ID" value="NZ_CP074133.1"/>
</dbReference>
<evidence type="ECO:0000313" key="2">
    <source>
        <dbReference type="EMBL" id="QUX23435.1"/>
    </source>
</evidence>
<reference evidence="2 3" key="1">
    <citation type="submission" date="2021-05" db="EMBL/GenBank/DDBJ databases">
        <title>Direct Submission.</title>
        <authorList>
            <person name="Li K."/>
            <person name="Gao J."/>
        </authorList>
    </citation>
    <scope>NUCLEOTIDE SEQUENCE [LARGE SCALE GENOMIC DNA]</scope>
    <source>
        <strain evidence="2 3">Mg02</strain>
    </source>
</reference>
<sequence length="53" mass="5649">MREPVPVVEPGPLTTGAGSPLFGRGAAFDPRVWKPVDHTVLDSGALFPTYDRA</sequence>
<gene>
    <name evidence="2" type="ORF">KGD84_03370</name>
</gene>
<protein>
    <submittedName>
        <fullName evidence="2">Uncharacterized protein</fullName>
    </submittedName>
</protein>
<dbReference type="Proteomes" id="UP000676079">
    <property type="component" value="Chromosome"/>
</dbReference>